<gene>
    <name evidence="1" type="ORF">UFOVP733_1</name>
    <name evidence="2" type="ORF">UFOVP743_58</name>
</gene>
<name>A0A6J7X8B1_9CAUD</name>
<accession>A0A6J7X8B1</accession>
<evidence type="ECO:0000313" key="1">
    <source>
        <dbReference type="EMBL" id="CAB4160587.1"/>
    </source>
</evidence>
<evidence type="ECO:0000313" key="2">
    <source>
        <dbReference type="EMBL" id="CAB5224981.1"/>
    </source>
</evidence>
<dbReference type="EMBL" id="LR798336">
    <property type="protein sequence ID" value="CAB5224981.1"/>
    <property type="molecule type" value="Genomic_DNA"/>
</dbReference>
<protein>
    <submittedName>
        <fullName evidence="2">Uncharacterized protein</fullName>
    </submittedName>
</protein>
<organism evidence="2">
    <name type="scientific">uncultured Caudovirales phage</name>
    <dbReference type="NCBI Taxonomy" id="2100421"/>
    <lineage>
        <taxon>Viruses</taxon>
        <taxon>Duplodnaviria</taxon>
        <taxon>Heunggongvirae</taxon>
        <taxon>Uroviricota</taxon>
        <taxon>Caudoviricetes</taxon>
        <taxon>Peduoviridae</taxon>
        <taxon>Maltschvirus</taxon>
        <taxon>Maltschvirus maltsch</taxon>
    </lineage>
</organism>
<proteinExistence type="predicted"/>
<reference evidence="2" key="1">
    <citation type="submission" date="2020-05" db="EMBL/GenBank/DDBJ databases">
        <authorList>
            <person name="Chiriac C."/>
            <person name="Salcher M."/>
            <person name="Ghai R."/>
            <person name="Kavagutti S V."/>
        </authorList>
    </citation>
    <scope>NUCLEOTIDE SEQUENCE</scope>
</reference>
<sequence>MDETVIKLTEKHSIQTILDVYFFKPGVWYKYDYKNFSAEVKHKLFHHFRENVQEAKKIHEIVNSESSFIELSNAKKQHVEFIREFMRPCIYYNLSFRKRYRIYYSFDKKKWAMSQKEPYLYQLVIYLIGQKINYKFFTAKEVADMVRPYYKNLQNNAELLVNYQAIINLIKELVDYKILGYLIFNEIKQNITDKTSIPRYWVEHNKEKDIFESYNEEIFYIKD</sequence>
<dbReference type="EMBL" id="LR796712">
    <property type="protein sequence ID" value="CAB4160587.1"/>
    <property type="molecule type" value="Genomic_DNA"/>
</dbReference>